<dbReference type="EMBL" id="JAUSRB010000002">
    <property type="protein sequence ID" value="MDP9866626.1"/>
    <property type="molecule type" value="Genomic_DNA"/>
</dbReference>
<reference evidence="1 2" key="1">
    <citation type="submission" date="2023-07" db="EMBL/GenBank/DDBJ databases">
        <title>Sequencing the genomes of 1000 actinobacteria strains.</title>
        <authorList>
            <person name="Klenk H.-P."/>
        </authorList>
    </citation>
    <scope>NUCLEOTIDE SEQUENCE [LARGE SCALE GENOMIC DNA]</scope>
    <source>
        <strain evidence="1 2">DSM 44109</strain>
    </source>
</reference>
<dbReference type="Proteomes" id="UP001230426">
    <property type="component" value="Unassembled WGS sequence"/>
</dbReference>
<accession>A0ABT9RBJ5</accession>
<comment type="caution">
    <text evidence="1">The sequence shown here is derived from an EMBL/GenBank/DDBJ whole genome shotgun (WGS) entry which is preliminary data.</text>
</comment>
<sequence>MIAPLHRVQLVRSRVIEGLARHMDHPAASRRVDVLAEGLDSNNIEAGLLQCFPYSGLLAGLALASGELPQ</sequence>
<evidence type="ECO:0000313" key="1">
    <source>
        <dbReference type="EMBL" id="MDP9866626.1"/>
    </source>
</evidence>
<protein>
    <submittedName>
        <fullName evidence="1">Uncharacterized protein</fullName>
    </submittedName>
</protein>
<name>A0ABT9RBJ5_9ACTN</name>
<organism evidence="1 2">
    <name type="scientific">Streptosporangium brasiliense</name>
    <dbReference type="NCBI Taxonomy" id="47480"/>
    <lineage>
        <taxon>Bacteria</taxon>
        <taxon>Bacillati</taxon>
        <taxon>Actinomycetota</taxon>
        <taxon>Actinomycetes</taxon>
        <taxon>Streptosporangiales</taxon>
        <taxon>Streptosporangiaceae</taxon>
        <taxon>Streptosporangium</taxon>
    </lineage>
</organism>
<keyword evidence="2" id="KW-1185">Reference proteome</keyword>
<proteinExistence type="predicted"/>
<evidence type="ECO:0000313" key="2">
    <source>
        <dbReference type="Proteomes" id="UP001230426"/>
    </source>
</evidence>
<gene>
    <name evidence="1" type="ORF">J2S55_005892</name>
</gene>